<dbReference type="EMBL" id="JBHRYN010000007">
    <property type="protein sequence ID" value="MFC3701045.1"/>
    <property type="molecule type" value="Genomic_DNA"/>
</dbReference>
<protein>
    <submittedName>
        <fullName evidence="5">Gfo/Idh/MocA family protein</fullName>
    </submittedName>
</protein>
<dbReference type="InterPro" id="IPR050984">
    <property type="entry name" value="Gfo/Idh/MocA_domain"/>
</dbReference>
<dbReference type="Gene3D" id="3.40.50.720">
    <property type="entry name" value="NAD(P)-binding Rossmann-like Domain"/>
    <property type="match status" value="1"/>
</dbReference>
<evidence type="ECO:0000259" key="4">
    <source>
        <dbReference type="Pfam" id="PF22725"/>
    </source>
</evidence>
<keyword evidence="2" id="KW-0560">Oxidoreductase</keyword>
<evidence type="ECO:0000313" key="5">
    <source>
        <dbReference type="EMBL" id="MFC3701045.1"/>
    </source>
</evidence>
<dbReference type="InterPro" id="IPR000683">
    <property type="entry name" value="Gfo/Idh/MocA-like_OxRdtase_N"/>
</dbReference>
<dbReference type="PANTHER" id="PTHR22604">
    <property type="entry name" value="OXIDOREDUCTASES"/>
    <property type="match status" value="1"/>
</dbReference>
<dbReference type="Pfam" id="PF22725">
    <property type="entry name" value="GFO_IDH_MocA_C3"/>
    <property type="match status" value="1"/>
</dbReference>
<comment type="similarity">
    <text evidence="1">Belongs to the Gfo/Idh/MocA family.</text>
</comment>
<dbReference type="PANTHER" id="PTHR22604:SF105">
    <property type="entry name" value="TRANS-1,2-DIHYDROBENZENE-1,2-DIOL DEHYDROGENASE"/>
    <property type="match status" value="1"/>
</dbReference>
<evidence type="ECO:0000259" key="3">
    <source>
        <dbReference type="Pfam" id="PF01408"/>
    </source>
</evidence>
<dbReference type="SUPFAM" id="SSF51735">
    <property type="entry name" value="NAD(P)-binding Rossmann-fold domains"/>
    <property type="match status" value="1"/>
</dbReference>
<accession>A0ABV7WRD0</accession>
<dbReference type="InterPro" id="IPR055170">
    <property type="entry name" value="GFO_IDH_MocA-like_dom"/>
</dbReference>
<organism evidence="5 6">
    <name type="scientific">Reinekea marina</name>
    <dbReference type="NCBI Taxonomy" id="1310421"/>
    <lineage>
        <taxon>Bacteria</taxon>
        <taxon>Pseudomonadati</taxon>
        <taxon>Pseudomonadota</taxon>
        <taxon>Gammaproteobacteria</taxon>
        <taxon>Oceanospirillales</taxon>
        <taxon>Saccharospirillaceae</taxon>
        <taxon>Reinekea</taxon>
    </lineage>
</organism>
<feature type="domain" description="GFO/IDH/MocA-like oxidoreductase" evidence="4">
    <location>
        <begin position="136"/>
        <end position="245"/>
    </location>
</feature>
<keyword evidence="6" id="KW-1185">Reference proteome</keyword>
<feature type="domain" description="Gfo/Idh/MocA-like oxidoreductase N-terminal" evidence="3">
    <location>
        <begin position="4"/>
        <end position="117"/>
    </location>
</feature>
<proteinExistence type="inferred from homology"/>
<gene>
    <name evidence="5" type="ORF">ACFOND_05260</name>
</gene>
<dbReference type="Proteomes" id="UP001595710">
    <property type="component" value="Unassembled WGS sequence"/>
</dbReference>
<evidence type="ECO:0000256" key="2">
    <source>
        <dbReference type="ARBA" id="ARBA00023002"/>
    </source>
</evidence>
<evidence type="ECO:0000256" key="1">
    <source>
        <dbReference type="ARBA" id="ARBA00010928"/>
    </source>
</evidence>
<dbReference type="SUPFAM" id="SSF55347">
    <property type="entry name" value="Glyceraldehyde-3-phosphate dehydrogenase-like, C-terminal domain"/>
    <property type="match status" value="1"/>
</dbReference>
<dbReference type="InterPro" id="IPR036291">
    <property type="entry name" value="NAD(P)-bd_dom_sf"/>
</dbReference>
<dbReference type="Gene3D" id="3.30.360.10">
    <property type="entry name" value="Dihydrodipicolinate Reductase, domain 2"/>
    <property type="match status" value="1"/>
</dbReference>
<reference evidence="6" key="1">
    <citation type="journal article" date="2019" name="Int. J. Syst. Evol. Microbiol.">
        <title>The Global Catalogue of Microorganisms (GCM) 10K type strain sequencing project: providing services to taxonomists for standard genome sequencing and annotation.</title>
        <authorList>
            <consortium name="The Broad Institute Genomics Platform"/>
            <consortium name="The Broad Institute Genome Sequencing Center for Infectious Disease"/>
            <person name="Wu L."/>
            <person name="Ma J."/>
        </authorList>
    </citation>
    <scope>NUCLEOTIDE SEQUENCE [LARGE SCALE GENOMIC DNA]</scope>
    <source>
        <strain evidence="6">CECT 8288</strain>
    </source>
</reference>
<name>A0ABV7WRD0_9GAMM</name>
<evidence type="ECO:0000313" key="6">
    <source>
        <dbReference type="Proteomes" id="UP001595710"/>
    </source>
</evidence>
<comment type="caution">
    <text evidence="5">The sequence shown here is derived from an EMBL/GenBank/DDBJ whole genome shotgun (WGS) entry which is preliminary data.</text>
</comment>
<dbReference type="RefSeq" id="WP_290280245.1">
    <property type="nucleotide sequence ID" value="NZ_JAUFQI010000001.1"/>
</dbReference>
<sequence length="327" mass="36172">MTTWGVAGTGGMASLFLDDASKLTSGHFNAVYSGSLSRATAFAQQHKLDHAYDDYNAFVENPDLDVIYIAGVHTTHADLAIRALQAKKHVLIEKPMTLNVTQAQQIIAAAKKANRFCAEALWTRFTPTLESVISDISSGKIGEIRHISANFGFRVDLEDHQQRLLNPQLAGGALLDIGLYPLLLPLFLLGQPTEIKANVEFSESQVDLASDLILTYPQGVSAQLSYRLDAYLPNKAFIAGTKGYVELEAPWFASNRADWCMADQPIESQYFALTNRGWGYEFDEVNRCIAAGLLESPKHSWQDALSLATLLERIRSEYGPIYPFEQP</sequence>
<dbReference type="Pfam" id="PF01408">
    <property type="entry name" value="GFO_IDH_MocA"/>
    <property type="match status" value="1"/>
</dbReference>